<dbReference type="SUPFAM" id="SSF57863">
    <property type="entry name" value="ArfGap/RecO-like zinc finger"/>
    <property type="match status" value="1"/>
</dbReference>
<dbReference type="FunFam" id="1.10.220.150:FF:000009">
    <property type="entry name" value="stromal membrane-associated protein 1 isoform X1"/>
    <property type="match status" value="1"/>
</dbReference>
<dbReference type="PANTHER" id="PTHR45705:SF1">
    <property type="entry name" value="FI20236P1"/>
    <property type="match status" value="1"/>
</dbReference>
<dbReference type="AlphaFoldDB" id="A0A1E3P901"/>
<keyword evidence="8" id="KW-1185">Reference proteome</keyword>
<dbReference type="InterPro" id="IPR037278">
    <property type="entry name" value="ARFGAP/RecO"/>
</dbReference>
<dbReference type="InterPro" id="IPR051718">
    <property type="entry name" value="ARF_GTPase-activating"/>
</dbReference>
<evidence type="ECO:0000313" key="8">
    <source>
        <dbReference type="Proteomes" id="UP000094112"/>
    </source>
</evidence>
<dbReference type="InterPro" id="IPR001164">
    <property type="entry name" value="ArfGAP_dom"/>
</dbReference>
<accession>A0A1E3P901</accession>
<feature type="domain" description="Arf-GAP" evidence="6">
    <location>
        <begin position="13"/>
        <end position="123"/>
    </location>
</feature>
<protein>
    <recommendedName>
        <fullName evidence="6">Arf-GAP domain-containing protein</fullName>
    </recommendedName>
</protein>
<keyword evidence="2" id="KW-0479">Metal-binding</keyword>
<dbReference type="CDD" id="cd08839">
    <property type="entry name" value="ArfGap_SMAP"/>
    <property type="match status" value="1"/>
</dbReference>
<evidence type="ECO:0000256" key="4">
    <source>
        <dbReference type="ARBA" id="ARBA00022833"/>
    </source>
</evidence>
<name>A0A1E3P901_WICAA</name>
<dbReference type="GO" id="GO:0008270">
    <property type="term" value="F:zinc ion binding"/>
    <property type="evidence" value="ECO:0007669"/>
    <property type="project" value="UniProtKB-KW"/>
</dbReference>
<dbReference type="GO" id="GO:0005096">
    <property type="term" value="F:GTPase activator activity"/>
    <property type="evidence" value="ECO:0007669"/>
    <property type="project" value="UniProtKB-KW"/>
</dbReference>
<gene>
    <name evidence="7" type="ORF">WICANDRAFT_25776</name>
</gene>
<dbReference type="RefSeq" id="XP_019040901.1">
    <property type="nucleotide sequence ID" value="XM_019181189.1"/>
</dbReference>
<evidence type="ECO:0000256" key="5">
    <source>
        <dbReference type="PROSITE-ProRule" id="PRU00288"/>
    </source>
</evidence>
<feature type="non-terminal residue" evidence="7">
    <location>
        <position position="123"/>
    </location>
</feature>
<keyword evidence="1" id="KW-0343">GTPase activation</keyword>
<dbReference type="EMBL" id="KV454208">
    <property type="protein sequence ID" value="ODQ61694.1"/>
    <property type="molecule type" value="Genomic_DNA"/>
</dbReference>
<dbReference type="STRING" id="683960.A0A1E3P901"/>
<dbReference type="Proteomes" id="UP000094112">
    <property type="component" value="Unassembled WGS sequence"/>
</dbReference>
<evidence type="ECO:0000259" key="6">
    <source>
        <dbReference type="PROSITE" id="PS50115"/>
    </source>
</evidence>
<organism evidence="7 8">
    <name type="scientific">Wickerhamomyces anomalus (strain ATCC 58044 / CBS 1984 / NCYC 433 / NRRL Y-366-8)</name>
    <name type="common">Yeast</name>
    <name type="synonym">Hansenula anomala</name>
    <dbReference type="NCBI Taxonomy" id="683960"/>
    <lineage>
        <taxon>Eukaryota</taxon>
        <taxon>Fungi</taxon>
        <taxon>Dikarya</taxon>
        <taxon>Ascomycota</taxon>
        <taxon>Saccharomycotina</taxon>
        <taxon>Saccharomycetes</taxon>
        <taxon>Phaffomycetales</taxon>
        <taxon>Wickerhamomycetaceae</taxon>
        <taxon>Wickerhamomyces</taxon>
    </lineage>
</organism>
<dbReference type="PROSITE" id="PS50115">
    <property type="entry name" value="ARFGAP"/>
    <property type="match status" value="1"/>
</dbReference>
<dbReference type="PANTHER" id="PTHR45705">
    <property type="entry name" value="FI20236P1"/>
    <property type="match status" value="1"/>
</dbReference>
<evidence type="ECO:0000256" key="2">
    <source>
        <dbReference type="ARBA" id="ARBA00022723"/>
    </source>
</evidence>
<evidence type="ECO:0000313" key="7">
    <source>
        <dbReference type="EMBL" id="ODQ61694.1"/>
    </source>
</evidence>
<keyword evidence="3 5" id="KW-0863">Zinc-finger</keyword>
<keyword evidence="4" id="KW-0862">Zinc</keyword>
<evidence type="ECO:0000256" key="3">
    <source>
        <dbReference type="ARBA" id="ARBA00022771"/>
    </source>
</evidence>
<sequence>MSSRVKKTNDKNQQILKVLLKEPGNSHCADCKTASHPRWASWNLGIFICIRCSGIHRSMGTHISRVKSVDLDTWTDEQIQSIVKWGNEKANKFWEAKLPNNNHVPDDSKIENFIRTKYDMKKW</sequence>
<dbReference type="Gene3D" id="1.10.220.150">
    <property type="entry name" value="Arf GTPase activating protein"/>
    <property type="match status" value="1"/>
</dbReference>
<dbReference type="Pfam" id="PF01412">
    <property type="entry name" value="ArfGap"/>
    <property type="match status" value="1"/>
</dbReference>
<dbReference type="SMART" id="SM00105">
    <property type="entry name" value="ArfGap"/>
    <property type="match status" value="1"/>
</dbReference>
<proteinExistence type="predicted"/>
<dbReference type="PRINTS" id="PR00405">
    <property type="entry name" value="REVINTRACTNG"/>
</dbReference>
<dbReference type="OrthoDB" id="10266696at2759"/>
<reference evidence="7 8" key="1">
    <citation type="journal article" date="2016" name="Proc. Natl. Acad. Sci. U.S.A.">
        <title>Comparative genomics of biotechnologically important yeasts.</title>
        <authorList>
            <person name="Riley R."/>
            <person name="Haridas S."/>
            <person name="Wolfe K.H."/>
            <person name="Lopes M.R."/>
            <person name="Hittinger C.T."/>
            <person name="Goeker M."/>
            <person name="Salamov A.A."/>
            <person name="Wisecaver J.H."/>
            <person name="Long T.M."/>
            <person name="Calvey C.H."/>
            <person name="Aerts A.L."/>
            <person name="Barry K.W."/>
            <person name="Choi C."/>
            <person name="Clum A."/>
            <person name="Coughlan A.Y."/>
            <person name="Deshpande S."/>
            <person name="Douglass A.P."/>
            <person name="Hanson S.J."/>
            <person name="Klenk H.-P."/>
            <person name="LaButti K.M."/>
            <person name="Lapidus A."/>
            <person name="Lindquist E.A."/>
            <person name="Lipzen A.M."/>
            <person name="Meier-Kolthoff J.P."/>
            <person name="Ohm R.A."/>
            <person name="Otillar R.P."/>
            <person name="Pangilinan J.L."/>
            <person name="Peng Y."/>
            <person name="Rokas A."/>
            <person name="Rosa C.A."/>
            <person name="Scheuner C."/>
            <person name="Sibirny A.A."/>
            <person name="Slot J.C."/>
            <person name="Stielow J.B."/>
            <person name="Sun H."/>
            <person name="Kurtzman C.P."/>
            <person name="Blackwell M."/>
            <person name="Grigoriev I.V."/>
            <person name="Jeffries T.W."/>
        </authorList>
    </citation>
    <scope>NUCLEOTIDE SEQUENCE [LARGE SCALE GENOMIC DNA]</scope>
    <source>
        <strain evidence="8">ATCC 58044 / CBS 1984 / NCYC 433 / NRRL Y-366-8</strain>
    </source>
</reference>
<dbReference type="InterPro" id="IPR044732">
    <property type="entry name" value="ArfGAP_SMAP1-like"/>
</dbReference>
<evidence type="ECO:0000256" key="1">
    <source>
        <dbReference type="ARBA" id="ARBA00022468"/>
    </source>
</evidence>
<dbReference type="InterPro" id="IPR038508">
    <property type="entry name" value="ArfGAP_dom_sf"/>
</dbReference>
<dbReference type="GO" id="GO:0005737">
    <property type="term" value="C:cytoplasm"/>
    <property type="evidence" value="ECO:0007669"/>
    <property type="project" value="TreeGrafter"/>
</dbReference>
<dbReference type="GeneID" id="30198435"/>